<dbReference type="InterPro" id="IPR015860">
    <property type="entry name" value="ABC_transpr_TagH-like"/>
</dbReference>
<dbReference type="PANTHER" id="PTHR46743:SF2">
    <property type="entry name" value="TEICHOIC ACIDS EXPORT ATP-BINDING PROTEIN TAGH"/>
    <property type="match status" value="1"/>
</dbReference>
<dbReference type="PANTHER" id="PTHR46743">
    <property type="entry name" value="TEICHOIC ACIDS EXPORT ATP-BINDING PROTEIN TAGH"/>
    <property type="match status" value="1"/>
</dbReference>
<dbReference type="Proteomes" id="UP000620046">
    <property type="component" value="Unassembled WGS sequence"/>
</dbReference>
<evidence type="ECO:0000256" key="1">
    <source>
        <dbReference type="ARBA" id="ARBA00005417"/>
    </source>
</evidence>
<evidence type="ECO:0000313" key="7">
    <source>
        <dbReference type="Proteomes" id="UP000620046"/>
    </source>
</evidence>
<dbReference type="Gene3D" id="2.70.50.60">
    <property type="entry name" value="abc- transporter (atp binding component) like domain"/>
    <property type="match status" value="1"/>
</dbReference>
<dbReference type="CDD" id="cd10147">
    <property type="entry name" value="Wzt_C-like"/>
    <property type="match status" value="1"/>
</dbReference>
<dbReference type="RefSeq" id="WP_188793397.1">
    <property type="nucleotide sequence ID" value="NZ_BMJA01000001.1"/>
</dbReference>
<dbReference type="CDD" id="cd03220">
    <property type="entry name" value="ABC_KpsT_Wzt"/>
    <property type="match status" value="1"/>
</dbReference>
<dbReference type="Pfam" id="PF00005">
    <property type="entry name" value="ABC_tran"/>
    <property type="match status" value="1"/>
</dbReference>
<evidence type="ECO:0000256" key="2">
    <source>
        <dbReference type="ARBA" id="ARBA00022448"/>
    </source>
</evidence>
<name>A0ABQ1FPT3_9GAMM</name>
<comment type="similarity">
    <text evidence="1">Belongs to the ABC transporter superfamily.</text>
</comment>
<dbReference type="PROSITE" id="PS50893">
    <property type="entry name" value="ABC_TRANSPORTER_2"/>
    <property type="match status" value="1"/>
</dbReference>
<keyword evidence="7" id="KW-1185">Reference proteome</keyword>
<organism evidence="6 7">
    <name type="scientific">Dyella nitratireducens</name>
    <dbReference type="NCBI Taxonomy" id="1849580"/>
    <lineage>
        <taxon>Bacteria</taxon>
        <taxon>Pseudomonadati</taxon>
        <taxon>Pseudomonadota</taxon>
        <taxon>Gammaproteobacteria</taxon>
        <taxon>Lysobacterales</taxon>
        <taxon>Rhodanobacteraceae</taxon>
        <taxon>Dyella</taxon>
    </lineage>
</organism>
<dbReference type="InterPro" id="IPR003593">
    <property type="entry name" value="AAA+_ATPase"/>
</dbReference>
<proteinExistence type="inferred from homology"/>
<dbReference type="GO" id="GO:0005524">
    <property type="term" value="F:ATP binding"/>
    <property type="evidence" value="ECO:0007669"/>
    <property type="project" value="UniProtKB-KW"/>
</dbReference>
<dbReference type="Gene3D" id="3.40.50.300">
    <property type="entry name" value="P-loop containing nucleotide triphosphate hydrolases"/>
    <property type="match status" value="1"/>
</dbReference>
<reference evidence="7" key="1">
    <citation type="journal article" date="2019" name="Int. J. Syst. Evol. Microbiol.">
        <title>The Global Catalogue of Microorganisms (GCM) 10K type strain sequencing project: providing services to taxonomists for standard genome sequencing and annotation.</title>
        <authorList>
            <consortium name="The Broad Institute Genomics Platform"/>
            <consortium name="The Broad Institute Genome Sequencing Center for Infectious Disease"/>
            <person name="Wu L."/>
            <person name="Ma J."/>
        </authorList>
    </citation>
    <scope>NUCLEOTIDE SEQUENCE [LARGE SCALE GENOMIC DNA]</scope>
    <source>
        <strain evidence="7">CGMCC 1.15439</strain>
    </source>
</reference>
<gene>
    <name evidence="6" type="primary">wzt</name>
    <name evidence="6" type="ORF">GCM10010981_12600</name>
</gene>
<evidence type="ECO:0000313" key="6">
    <source>
        <dbReference type="EMBL" id="GGA25507.1"/>
    </source>
</evidence>
<feature type="domain" description="ABC transporter" evidence="5">
    <location>
        <begin position="36"/>
        <end position="256"/>
    </location>
</feature>
<dbReference type="SMART" id="SM00382">
    <property type="entry name" value="AAA"/>
    <property type="match status" value="1"/>
</dbReference>
<protein>
    <submittedName>
        <fullName evidence="6">ABC transporter ATP-binding protein</fullName>
    </submittedName>
</protein>
<keyword evidence="4 6" id="KW-0067">ATP-binding</keyword>
<dbReference type="InterPro" id="IPR027417">
    <property type="entry name" value="P-loop_NTPase"/>
</dbReference>
<dbReference type="SUPFAM" id="SSF52540">
    <property type="entry name" value="P-loop containing nucleoside triphosphate hydrolases"/>
    <property type="match status" value="1"/>
</dbReference>
<dbReference type="EMBL" id="BMJA01000001">
    <property type="protein sequence ID" value="GGA25507.1"/>
    <property type="molecule type" value="Genomic_DNA"/>
</dbReference>
<dbReference type="InterPro" id="IPR050683">
    <property type="entry name" value="Bact_Polysacc_Export_ATP-bd"/>
</dbReference>
<keyword evidence="3" id="KW-0547">Nucleotide-binding</keyword>
<evidence type="ECO:0000256" key="4">
    <source>
        <dbReference type="ARBA" id="ARBA00022840"/>
    </source>
</evidence>
<comment type="caution">
    <text evidence="6">The sequence shown here is derived from an EMBL/GenBank/DDBJ whole genome shotgun (WGS) entry which is preliminary data.</text>
</comment>
<evidence type="ECO:0000256" key="3">
    <source>
        <dbReference type="ARBA" id="ARBA00022741"/>
    </source>
</evidence>
<sequence>MFSEELTISVDGLGKKYDIYAKPADRLKQMILPRVGRTMGLHGLKYHEEFWALRDVTFNVQRGETVGIIGRNGSGKSTLLQMICGTLHPTEGNIRTSGRIAALLELGAGFNPEFTGEENVYLSGLLYGIPEKELRKRFDSILTFADIGDFIEQPVKTYSSGMYVRLAFSIAAHVDADALVIDEALSVGDIRFTQKCMRFLRDFQKKGTLLFVSHDTTAVTNLCNRAIWLDRGRKILDGPTKEVVEQYLAEQHAADRASIGQSVALKPSVRTSDEIKELPMPIHGEQLAYGSTDTVVVQAKTINAVDVNNKTKVFEFDPDRAGNQFGTGAAAITNVSLASNEGEASQLFLGGELVSLSIEAEVFKPLEAPIFGFYIKDRLGQRLFGDNTYLAYSEQPVVADTGRRLRATFTFRMPVLPSADYSIDVALANGSQADHTQQHWIHDALTFRANDCVTPCHGLIGIPMHSIKIQQLGS</sequence>
<dbReference type="Pfam" id="PF14524">
    <property type="entry name" value="Wzt_C"/>
    <property type="match status" value="1"/>
</dbReference>
<dbReference type="InterPro" id="IPR029439">
    <property type="entry name" value="Wzt_C"/>
</dbReference>
<accession>A0ABQ1FPT3</accession>
<dbReference type="InterPro" id="IPR003439">
    <property type="entry name" value="ABC_transporter-like_ATP-bd"/>
</dbReference>
<evidence type="ECO:0000259" key="5">
    <source>
        <dbReference type="PROSITE" id="PS50893"/>
    </source>
</evidence>
<keyword evidence="2" id="KW-0813">Transport</keyword>